<dbReference type="RefSeq" id="WP_081556910.1">
    <property type="nucleotide sequence ID" value="NZ_MUKV01000045.1"/>
</dbReference>
<sequence>MKRRTEIQQLVFERIKAILLPGVALYQDRETPFEEDDLPAVNLARLDDDILEVTRAGPAASLRRRLQLSIDLYGEGAGRFASLDDQEQALCAVLLTLGDAGLGGCESITLGGAVFDQETPLAVFCSTRIPLAIEYIVNL</sequence>
<accession>A0A1W0CCV8</accession>
<proteinExistence type="predicted"/>
<dbReference type="Proteomes" id="UP000192721">
    <property type="component" value="Unassembled WGS sequence"/>
</dbReference>
<dbReference type="EMBL" id="MUKV01000045">
    <property type="protein sequence ID" value="OQS32590.1"/>
    <property type="molecule type" value="Genomic_DNA"/>
</dbReference>
<evidence type="ECO:0000313" key="1">
    <source>
        <dbReference type="EMBL" id="OQS32590.1"/>
    </source>
</evidence>
<protein>
    <recommendedName>
        <fullName evidence="3">Phage tail protein</fullName>
    </recommendedName>
</protein>
<gene>
    <name evidence="1" type="ORF">B0T45_21550</name>
</gene>
<reference evidence="1 2" key="1">
    <citation type="submission" date="2017-02" db="EMBL/GenBank/DDBJ databases">
        <title>Chromobacterium haemolyticum H5244.</title>
        <authorList>
            <person name="Gulvik C.A."/>
        </authorList>
    </citation>
    <scope>NUCLEOTIDE SEQUENCE [LARGE SCALE GENOMIC DNA]</scope>
    <source>
        <strain evidence="1 2">H5244</strain>
    </source>
</reference>
<evidence type="ECO:0008006" key="3">
    <source>
        <dbReference type="Google" id="ProtNLM"/>
    </source>
</evidence>
<name>A0A1W0CCV8_9NEIS</name>
<dbReference type="AlphaFoldDB" id="A0A1W0CCV8"/>
<evidence type="ECO:0000313" key="2">
    <source>
        <dbReference type="Proteomes" id="UP000192721"/>
    </source>
</evidence>
<organism evidence="1 2">
    <name type="scientific">Chromobacterium haemolyticum</name>
    <dbReference type="NCBI Taxonomy" id="394935"/>
    <lineage>
        <taxon>Bacteria</taxon>
        <taxon>Pseudomonadati</taxon>
        <taxon>Pseudomonadota</taxon>
        <taxon>Betaproteobacteria</taxon>
        <taxon>Neisseriales</taxon>
        <taxon>Chromobacteriaceae</taxon>
        <taxon>Chromobacterium</taxon>
    </lineage>
</organism>
<comment type="caution">
    <text evidence="1">The sequence shown here is derived from an EMBL/GenBank/DDBJ whole genome shotgun (WGS) entry which is preliminary data.</text>
</comment>